<feature type="domain" description="Replication-associated protein ORF2/G2P" evidence="1">
    <location>
        <begin position="54"/>
        <end position="191"/>
    </location>
</feature>
<evidence type="ECO:0000313" key="2">
    <source>
        <dbReference type="EMBL" id="UPW41141.1"/>
    </source>
</evidence>
<sequence length="406" mass="48195">MCLFPYQNSNFTGVAYRKGLTHFECGVCPECLRKRANSWALRAVYEAKCHAFNSMVCLTYDQYVHDPRTGKIVGERVSDLKCNKRDVQLFHKRLRKWYYSRYPFSNKYVETKFKYLCAAEYGSRTGRAHYHDLLFGIDFPDCIPYKRSKRGHMIYRSPTLEKLWKHGICTVDARCVTSAAARYCTKYTAKTRAEGTFMLFSHGIGISSLITDFNAKSYIVEGKEYPIPRAVWQFIILNRYRNHGEFTYKYRNSPKDIARCFDPLCVENDFLRARYRAFRDRDVLYRFYLKYWREKSELIKRTQKSVFQRILDLPDDKYHFYKGQALRALAERSLDVDFPSPGSSDRKIESYRWKRFNRFICRISPCHNTANDTFLNPLAVYGHNPFDCSEKFLRFKPKILQLSLDF</sequence>
<evidence type="ECO:0000259" key="1">
    <source>
        <dbReference type="Pfam" id="PF23343"/>
    </source>
</evidence>
<name>A0A976R5A5_9VIRU</name>
<reference evidence="2" key="1">
    <citation type="submission" date="2022-02" db="EMBL/GenBank/DDBJ databases">
        <title>Towards deciphering the DNA virus diversity associated with rodent species in the families Cricetidae and Heteromyidae.</title>
        <authorList>
            <person name="Lund M."/>
            <person name="Larsen B.B."/>
            <person name="Gryseels S."/>
            <person name="Kraberger S."/>
            <person name="Rowsey D.M."/>
            <person name="Steger L."/>
            <person name="Yule K.M."/>
            <person name="Upham N.S."/>
            <person name="Worobey M."/>
            <person name="Van Doorslaer K."/>
            <person name="Varsani A."/>
        </authorList>
    </citation>
    <scope>NUCLEOTIDE SEQUENCE</scope>
    <source>
        <strain evidence="2">UA08Rod_5397</strain>
    </source>
</reference>
<dbReference type="EMBL" id="OM869548">
    <property type="protein sequence ID" value="UPW41141.1"/>
    <property type="molecule type" value="Genomic_DNA"/>
</dbReference>
<dbReference type="InterPro" id="IPR056906">
    <property type="entry name" value="ORF2/G2P_dom"/>
</dbReference>
<dbReference type="Pfam" id="PF23343">
    <property type="entry name" value="REP_ORF2-G2P"/>
    <property type="match status" value="1"/>
</dbReference>
<proteinExistence type="predicted"/>
<organism evidence="2">
    <name type="scientific">Sigmofec virus UA08Rod_5397</name>
    <dbReference type="NCBI Taxonomy" id="2929423"/>
    <lineage>
        <taxon>Viruses</taxon>
        <taxon>Monodnaviria</taxon>
        <taxon>Sangervirae</taxon>
        <taxon>Phixviricota</taxon>
        <taxon>Malgrandaviricetes</taxon>
        <taxon>Petitvirales</taxon>
        <taxon>Microviridae</taxon>
    </lineage>
</organism>
<protein>
    <submittedName>
        <fullName evidence="2">Replication initiator protein</fullName>
    </submittedName>
</protein>
<accession>A0A976R5A5</accession>